<dbReference type="EMBL" id="MU002043">
    <property type="protein sequence ID" value="KAF2790999.1"/>
    <property type="molecule type" value="Genomic_DNA"/>
</dbReference>
<keyword evidence="2" id="KW-1185">Reference proteome</keyword>
<dbReference type="OrthoDB" id="5368161at2759"/>
<dbReference type="GO" id="GO:0031146">
    <property type="term" value="P:SCF-dependent proteasomal ubiquitin-dependent protein catabolic process"/>
    <property type="evidence" value="ECO:0007669"/>
    <property type="project" value="TreeGrafter"/>
</dbReference>
<name>A0A6A6X3V7_9PLEO</name>
<dbReference type="Proteomes" id="UP000799757">
    <property type="component" value="Unassembled WGS sequence"/>
</dbReference>
<evidence type="ECO:0000313" key="1">
    <source>
        <dbReference type="EMBL" id="KAF2790999.1"/>
    </source>
</evidence>
<dbReference type="PANTHER" id="PTHR13318">
    <property type="entry name" value="PARTNER OF PAIRED, ISOFORM B-RELATED"/>
    <property type="match status" value="1"/>
</dbReference>
<dbReference type="InterPro" id="IPR032675">
    <property type="entry name" value="LRR_dom_sf"/>
</dbReference>
<dbReference type="AlphaFoldDB" id="A0A6A6X3V7"/>
<dbReference type="GO" id="GO:0019005">
    <property type="term" value="C:SCF ubiquitin ligase complex"/>
    <property type="evidence" value="ECO:0007669"/>
    <property type="project" value="TreeGrafter"/>
</dbReference>
<proteinExistence type="predicted"/>
<organism evidence="1 2">
    <name type="scientific">Melanomma pulvis-pyrius CBS 109.77</name>
    <dbReference type="NCBI Taxonomy" id="1314802"/>
    <lineage>
        <taxon>Eukaryota</taxon>
        <taxon>Fungi</taxon>
        <taxon>Dikarya</taxon>
        <taxon>Ascomycota</taxon>
        <taxon>Pezizomycotina</taxon>
        <taxon>Dothideomycetes</taxon>
        <taxon>Pleosporomycetidae</taxon>
        <taxon>Pleosporales</taxon>
        <taxon>Melanommataceae</taxon>
        <taxon>Melanomma</taxon>
    </lineage>
</organism>
<dbReference type="Gene3D" id="3.80.10.10">
    <property type="entry name" value="Ribonuclease Inhibitor"/>
    <property type="match status" value="1"/>
</dbReference>
<protein>
    <recommendedName>
        <fullName evidence="3">F-box domain-containing protein</fullName>
    </recommendedName>
</protein>
<gene>
    <name evidence="1" type="ORF">K505DRAFT_327198</name>
</gene>
<evidence type="ECO:0008006" key="3">
    <source>
        <dbReference type="Google" id="ProtNLM"/>
    </source>
</evidence>
<reference evidence="1" key="1">
    <citation type="journal article" date="2020" name="Stud. Mycol.">
        <title>101 Dothideomycetes genomes: a test case for predicting lifestyles and emergence of pathogens.</title>
        <authorList>
            <person name="Haridas S."/>
            <person name="Albert R."/>
            <person name="Binder M."/>
            <person name="Bloem J."/>
            <person name="Labutti K."/>
            <person name="Salamov A."/>
            <person name="Andreopoulos B."/>
            <person name="Baker S."/>
            <person name="Barry K."/>
            <person name="Bills G."/>
            <person name="Bluhm B."/>
            <person name="Cannon C."/>
            <person name="Castanera R."/>
            <person name="Culley D."/>
            <person name="Daum C."/>
            <person name="Ezra D."/>
            <person name="Gonzalez J."/>
            <person name="Henrissat B."/>
            <person name="Kuo A."/>
            <person name="Liang C."/>
            <person name="Lipzen A."/>
            <person name="Lutzoni F."/>
            <person name="Magnuson J."/>
            <person name="Mondo S."/>
            <person name="Nolan M."/>
            <person name="Ohm R."/>
            <person name="Pangilinan J."/>
            <person name="Park H.-J."/>
            <person name="Ramirez L."/>
            <person name="Alfaro M."/>
            <person name="Sun H."/>
            <person name="Tritt A."/>
            <person name="Yoshinaga Y."/>
            <person name="Zwiers L.-H."/>
            <person name="Turgeon B."/>
            <person name="Goodwin S."/>
            <person name="Spatafora J."/>
            <person name="Crous P."/>
            <person name="Grigoriev I."/>
        </authorList>
    </citation>
    <scope>NUCLEOTIDE SEQUENCE</scope>
    <source>
        <strain evidence="1">CBS 109.77</strain>
    </source>
</reference>
<accession>A0A6A6X3V7</accession>
<evidence type="ECO:0000313" key="2">
    <source>
        <dbReference type="Proteomes" id="UP000799757"/>
    </source>
</evidence>
<sequence length="310" mass="35088">MTEDGLIRFLSKTTSLEWLDIRRNFKHVWTQRAFEAISTYQNLGLLVILDVKDAWITALHRNRTVSLFPKMTYLYTSISDNGLEELHPFMPNLEVLTLLNSELSPSHHILHGASKFTMLKKLKVELAENSSIAGQELLQLAKNCPGLNELYIAEDQAPAVPSTTDITDSLIDTFARSIPRLRELYLIFKAPDPLTFASLRSLGQHCPNLILLTLSCNVAWDEFPDMSPEVVFRMLWYLRLHPDGDRRDLGLEGEDALEIVADKIAVMVPKIMDFSFEDATEMEESLEDLMTSICCASSSPEQVEITALSR</sequence>
<dbReference type="SUPFAM" id="SSF52047">
    <property type="entry name" value="RNI-like"/>
    <property type="match status" value="1"/>
</dbReference>